<dbReference type="AlphaFoldDB" id="A0A9W9V702"/>
<accession>A0A9W9V702</accession>
<protein>
    <submittedName>
        <fullName evidence="2">Uncharacterized protein</fullName>
    </submittedName>
</protein>
<dbReference type="FunFam" id="3.40.50.720:FF:000922">
    <property type="entry name" value="Uncharacterized protein"/>
    <property type="match status" value="1"/>
</dbReference>
<dbReference type="InterPro" id="IPR051468">
    <property type="entry name" value="Fungal_SecMetab_SDRs"/>
</dbReference>
<comment type="similarity">
    <text evidence="1">Belongs to the short-chain dehydrogenases/reductases (SDR) family.</text>
</comment>
<reference evidence="2" key="2">
    <citation type="journal article" date="2023" name="IMA Fungus">
        <title>Comparative genomic study of the Penicillium genus elucidates a diverse pangenome and 15 lateral gene transfer events.</title>
        <authorList>
            <person name="Petersen C."/>
            <person name="Sorensen T."/>
            <person name="Nielsen M.R."/>
            <person name="Sondergaard T.E."/>
            <person name="Sorensen J.L."/>
            <person name="Fitzpatrick D.A."/>
            <person name="Frisvad J.C."/>
            <person name="Nielsen K.L."/>
        </authorList>
    </citation>
    <scope>NUCLEOTIDE SEQUENCE</scope>
    <source>
        <strain evidence="2">IBT 29864</strain>
    </source>
</reference>
<dbReference type="Proteomes" id="UP001147782">
    <property type="component" value="Unassembled WGS sequence"/>
</dbReference>
<evidence type="ECO:0000313" key="2">
    <source>
        <dbReference type="EMBL" id="KAJ5368755.1"/>
    </source>
</evidence>
<comment type="caution">
    <text evidence="2">The sequence shown here is derived from an EMBL/GenBank/DDBJ whole genome shotgun (WGS) entry which is preliminary data.</text>
</comment>
<gene>
    <name evidence="2" type="ORF">N7496_008515</name>
</gene>
<dbReference type="PANTHER" id="PTHR43544">
    <property type="entry name" value="SHORT-CHAIN DEHYDROGENASE/REDUCTASE"/>
    <property type="match status" value="1"/>
</dbReference>
<dbReference type="GO" id="GO:0005737">
    <property type="term" value="C:cytoplasm"/>
    <property type="evidence" value="ECO:0007669"/>
    <property type="project" value="TreeGrafter"/>
</dbReference>
<sequence>MDSTIILITGANTGLGLETVKALFESSKSYTILLGCRSMDKADAAVQQLQAEFPNSATVVAPVQVDIEDDQSIEKAFDHVADQYGRVDVLINNAGGQFDPQMYSGELTMREMWNKSWNVNTTGTQILTHTFVPLLLKSADPRLLFITSGASALTESENLTIRLSQSPVKGWPKTSRAISAYRSSKTGMNMLMREWTRILREDGVKTWCVSPGFLATGLGGNPERNKQLGAIDPAIGANFVRAVVEGGRDEDVGKAIRWDGVQPW</sequence>
<dbReference type="SUPFAM" id="SSF51735">
    <property type="entry name" value="NAD(P)-binding Rossmann-fold domains"/>
    <property type="match status" value="1"/>
</dbReference>
<reference evidence="2" key="1">
    <citation type="submission" date="2022-11" db="EMBL/GenBank/DDBJ databases">
        <authorList>
            <person name="Petersen C."/>
        </authorList>
    </citation>
    <scope>NUCLEOTIDE SEQUENCE</scope>
    <source>
        <strain evidence="2">IBT 29864</strain>
    </source>
</reference>
<dbReference type="InterPro" id="IPR036291">
    <property type="entry name" value="NAD(P)-bd_dom_sf"/>
</dbReference>
<dbReference type="Pfam" id="PF00106">
    <property type="entry name" value="adh_short"/>
    <property type="match status" value="1"/>
</dbReference>
<evidence type="ECO:0000256" key="1">
    <source>
        <dbReference type="ARBA" id="ARBA00006484"/>
    </source>
</evidence>
<keyword evidence="3" id="KW-1185">Reference proteome</keyword>
<dbReference type="InterPro" id="IPR002347">
    <property type="entry name" value="SDR_fam"/>
</dbReference>
<dbReference type="PANTHER" id="PTHR43544:SF32">
    <property type="entry name" value="CHAIN DEHYDROGENASE, PUTATIVE (AFU_ORTHOLOGUE AFUA_5G01530)-RELATED"/>
    <property type="match status" value="1"/>
</dbReference>
<organism evidence="2 3">
    <name type="scientific">Penicillium cataractarum</name>
    <dbReference type="NCBI Taxonomy" id="2100454"/>
    <lineage>
        <taxon>Eukaryota</taxon>
        <taxon>Fungi</taxon>
        <taxon>Dikarya</taxon>
        <taxon>Ascomycota</taxon>
        <taxon>Pezizomycotina</taxon>
        <taxon>Eurotiomycetes</taxon>
        <taxon>Eurotiomycetidae</taxon>
        <taxon>Eurotiales</taxon>
        <taxon>Aspergillaceae</taxon>
        <taxon>Penicillium</taxon>
    </lineage>
</organism>
<dbReference type="EMBL" id="JAPZBS010000007">
    <property type="protein sequence ID" value="KAJ5368755.1"/>
    <property type="molecule type" value="Genomic_DNA"/>
</dbReference>
<dbReference type="GeneID" id="81440613"/>
<dbReference type="GO" id="GO:0016491">
    <property type="term" value="F:oxidoreductase activity"/>
    <property type="evidence" value="ECO:0007669"/>
    <property type="project" value="TreeGrafter"/>
</dbReference>
<proteinExistence type="inferred from homology"/>
<dbReference type="PRINTS" id="PR00081">
    <property type="entry name" value="GDHRDH"/>
</dbReference>
<dbReference type="GO" id="GO:0019748">
    <property type="term" value="P:secondary metabolic process"/>
    <property type="evidence" value="ECO:0007669"/>
    <property type="project" value="TreeGrafter"/>
</dbReference>
<dbReference type="Gene3D" id="3.40.50.720">
    <property type="entry name" value="NAD(P)-binding Rossmann-like Domain"/>
    <property type="match status" value="1"/>
</dbReference>
<dbReference type="OrthoDB" id="1933717at2759"/>
<name>A0A9W9V702_9EURO</name>
<evidence type="ECO:0000313" key="3">
    <source>
        <dbReference type="Proteomes" id="UP001147782"/>
    </source>
</evidence>
<dbReference type="RefSeq" id="XP_056553497.1">
    <property type="nucleotide sequence ID" value="XM_056701434.1"/>
</dbReference>